<evidence type="ECO:0000313" key="3">
    <source>
        <dbReference type="EMBL" id="KIV90643.1"/>
    </source>
</evidence>
<dbReference type="PANTHER" id="PTHR31834:SF8">
    <property type="entry name" value="TRANSFERASE, PUTATIVE (AFU_ORTHOLOGUE AFUA_6G14040)-RELATED"/>
    <property type="match status" value="1"/>
</dbReference>
<reference evidence="3 4" key="1">
    <citation type="submission" date="2015-01" db="EMBL/GenBank/DDBJ databases">
        <title>The Genome Sequence of Exophiala mesophila CBS40295.</title>
        <authorList>
            <consortium name="The Broad Institute Genomics Platform"/>
            <person name="Cuomo C."/>
            <person name="de Hoog S."/>
            <person name="Gorbushina A."/>
            <person name="Stielow B."/>
            <person name="Teixiera M."/>
            <person name="Abouelleil A."/>
            <person name="Chapman S.B."/>
            <person name="Priest M."/>
            <person name="Young S.K."/>
            <person name="Wortman J."/>
            <person name="Nusbaum C."/>
            <person name="Birren B."/>
        </authorList>
    </citation>
    <scope>NUCLEOTIDE SEQUENCE [LARGE SCALE GENOMIC DNA]</scope>
    <source>
        <strain evidence="3 4">CBS 40295</strain>
    </source>
</reference>
<dbReference type="InterPro" id="IPR029044">
    <property type="entry name" value="Nucleotide-diphossugar_trans"/>
</dbReference>
<organism evidence="3 4">
    <name type="scientific">Exophiala mesophila</name>
    <name type="common">Black yeast-like fungus</name>
    <dbReference type="NCBI Taxonomy" id="212818"/>
    <lineage>
        <taxon>Eukaryota</taxon>
        <taxon>Fungi</taxon>
        <taxon>Dikarya</taxon>
        <taxon>Ascomycota</taxon>
        <taxon>Pezizomycotina</taxon>
        <taxon>Eurotiomycetes</taxon>
        <taxon>Chaetothyriomycetidae</taxon>
        <taxon>Chaetothyriales</taxon>
        <taxon>Herpotrichiellaceae</taxon>
        <taxon>Exophiala</taxon>
    </lineage>
</organism>
<sequence>MAATSSVTRYWAMTIIVLCLLYWTIRLSPRDLWSGSAINETLRITQTHRSRPDVASTLQEQVTENEQASASEQYPVQFPRIIWQTASEHGKEQYGDKAQTWKDIKGFQYNFLSDEDADKFVHDAFASRPAIVRFWEDLGLPVLRADFLRYLTMLAIGGVYSDIDTSCLLHPDKWMPADLDVSSVNAIIGIEYDDTTYKMFVRPISFCQWTLMAKPGHPIFETAVQRVMSNLEFLARRRRVTIGELAPDKMEVLEATGPGMISDVILQVLQDQGQNVTWETFKGQKDSKLFGDVLVLPINGFAGSQKHSHAGDPDYGQKYVQHHFGRSWYDPARAG</sequence>
<evidence type="ECO:0000256" key="2">
    <source>
        <dbReference type="SAM" id="Phobius"/>
    </source>
</evidence>
<dbReference type="STRING" id="212818.A0A0D1ZV01"/>
<dbReference type="GO" id="GO:0006487">
    <property type="term" value="P:protein N-linked glycosylation"/>
    <property type="evidence" value="ECO:0007669"/>
    <property type="project" value="TreeGrafter"/>
</dbReference>
<dbReference type="Proteomes" id="UP000054302">
    <property type="component" value="Unassembled WGS sequence"/>
</dbReference>
<comment type="similarity">
    <text evidence="1">Belongs to the glycosyltransferase 32 family.</text>
</comment>
<dbReference type="SUPFAM" id="SSF53448">
    <property type="entry name" value="Nucleotide-diphospho-sugar transferases"/>
    <property type="match status" value="1"/>
</dbReference>
<dbReference type="Pfam" id="PF04488">
    <property type="entry name" value="Gly_transf_sug"/>
    <property type="match status" value="1"/>
</dbReference>
<dbReference type="HOGENOM" id="CLU_022381_0_0_1"/>
<proteinExistence type="inferred from homology"/>
<dbReference type="GeneID" id="27325771"/>
<feature type="transmembrane region" description="Helical" evidence="2">
    <location>
        <begin position="7"/>
        <end position="25"/>
    </location>
</feature>
<dbReference type="EMBL" id="KN847524">
    <property type="protein sequence ID" value="KIV90643.1"/>
    <property type="molecule type" value="Genomic_DNA"/>
</dbReference>
<dbReference type="VEuPathDB" id="FungiDB:PV10_07926"/>
<evidence type="ECO:0000256" key="1">
    <source>
        <dbReference type="ARBA" id="ARBA00009003"/>
    </source>
</evidence>
<dbReference type="Gene3D" id="3.90.550.20">
    <property type="match status" value="1"/>
</dbReference>
<keyword evidence="2" id="KW-0472">Membrane</keyword>
<dbReference type="AlphaFoldDB" id="A0A0D1ZV01"/>
<gene>
    <name evidence="3" type="ORF">PV10_07926</name>
</gene>
<dbReference type="OMA" id="WADIPHW"/>
<accession>A0A0D1ZV01</accession>
<protein>
    <recommendedName>
        <fullName evidence="5">Initiation-specific alpha-1,6-mannosyltransferase</fullName>
    </recommendedName>
</protein>
<dbReference type="RefSeq" id="XP_016222217.1">
    <property type="nucleotide sequence ID" value="XM_016372885.1"/>
</dbReference>
<keyword evidence="4" id="KW-1185">Reference proteome</keyword>
<dbReference type="InterPro" id="IPR039367">
    <property type="entry name" value="Och1-like"/>
</dbReference>
<evidence type="ECO:0000313" key="4">
    <source>
        <dbReference type="Proteomes" id="UP000054302"/>
    </source>
</evidence>
<keyword evidence="2" id="KW-1133">Transmembrane helix</keyword>
<evidence type="ECO:0008006" key="5">
    <source>
        <dbReference type="Google" id="ProtNLM"/>
    </source>
</evidence>
<dbReference type="GO" id="GO:0000136">
    <property type="term" value="C:mannan polymerase complex"/>
    <property type="evidence" value="ECO:0007669"/>
    <property type="project" value="TreeGrafter"/>
</dbReference>
<dbReference type="GO" id="GO:0000009">
    <property type="term" value="F:alpha-1,6-mannosyltransferase activity"/>
    <property type="evidence" value="ECO:0007669"/>
    <property type="project" value="InterPro"/>
</dbReference>
<keyword evidence="2" id="KW-0812">Transmembrane</keyword>
<dbReference type="InterPro" id="IPR007577">
    <property type="entry name" value="GlycoTrfase_DXD_sugar-bd_CS"/>
</dbReference>
<dbReference type="PANTHER" id="PTHR31834">
    <property type="entry name" value="INITIATION-SPECIFIC ALPHA-1,6-MANNOSYLTRANSFERASE"/>
    <property type="match status" value="1"/>
</dbReference>
<dbReference type="OrthoDB" id="409543at2759"/>
<name>A0A0D1ZV01_EXOME</name>